<dbReference type="GO" id="GO:0005096">
    <property type="term" value="F:GTPase activator activity"/>
    <property type="evidence" value="ECO:0007669"/>
    <property type="project" value="UniProtKB-KW"/>
</dbReference>
<dbReference type="Gene3D" id="1.10.10.750">
    <property type="entry name" value="Ypt/Rab-GAP domain of gyp1p, domain 1"/>
    <property type="match status" value="1"/>
</dbReference>
<proteinExistence type="predicted"/>
<reference evidence="4" key="1">
    <citation type="submission" date="2017-02" db="UniProtKB">
        <authorList>
            <consortium name="WormBaseParasite"/>
        </authorList>
    </citation>
    <scope>IDENTIFICATION</scope>
</reference>
<dbReference type="Gene3D" id="1.10.8.270">
    <property type="entry name" value="putative rabgap domain of human tbc1 domain family member 14 like domains"/>
    <property type="match status" value="1"/>
</dbReference>
<organism evidence="4">
    <name type="scientific">Hydatigena taeniaeformis</name>
    <name type="common">Feline tapeworm</name>
    <name type="synonym">Taenia taeniaeformis</name>
    <dbReference type="NCBI Taxonomy" id="6205"/>
    <lineage>
        <taxon>Eukaryota</taxon>
        <taxon>Metazoa</taxon>
        <taxon>Spiralia</taxon>
        <taxon>Lophotrochozoa</taxon>
        <taxon>Platyhelminthes</taxon>
        <taxon>Cestoda</taxon>
        <taxon>Eucestoda</taxon>
        <taxon>Cyclophyllidea</taxon>
        <taxon>Taeniidae</taxon>
        <taxon>Hydatigera</taxon>
    </lineage>
</organism>
<evidence type="ECO:0000313" key="4">
    <source>
        <dbReference type="WBParaSite" id="TTAC_0000905601-mRNA-1"/>
    </source>
</evidence>
<keyword evidence="1" id="KW-0343">GTPase activation</keyword>
<dbReference type="PANTHER" id="PTHR22957">
    <property type="entry name" value="TBC1 DOMAIN FAMILY MEMBER GTPASE-ACTIVATING PROTEIN"/>
    <property type="match status" value="1"/>
</dbReference>
<dbReference type="PROSITE" id="PS50086">
    <property type="entry name" value="TBC_RABGAP"/>
    <property type="match status" value="1"/>
</dbReference>
<keyword evidence="2" id="KW-1133">Transmembrane helix</keyword>
<protein>
    <submittedName>
        <fullName evidence="4">Rab-GAP TBC domain-containing protein</fullName>
    </submittedName>
</protein>
<dbReference type="WBParaSite" id="TTAC_0000905601-mRNA-1">
    <property type="protein sequence ID" value="TTAC_0000905601-mRNA-1"/>
    <property type="gene ID" value="TTAC_0000905601"/>
</dbReference>
<dbReference type="InterPro" id="IPR000195">
    <property type="entry name" value="Rab-GAP-TBC_dom"/>
</dbReference>
<dbReference type="Pfam" id="PF00566">
    <property type="entry name" value="RabGAP-TBC"/>
    <property type="match status" value="1"/>
</dbReference>
<dbReference type="Gene3D" id="1.10.472.80">
    <property type="entry name" value="Ypt/Rab-GAP domain of gyp1p, domain 3"/>
    <property type="match status" value="1"/>
</dbReference>
<keyword evidence="2" id="KW-0472">Membrane</keyword>
<dbReference type="AlphaFoldDB" id="A0A0R3X6C9"/>
<feature type="domain" description="Rab-GAP TBC" evidence="3">
    <location>
        <begin position="39"/>
        <end position="356"/>
    </location>
</feature>
<sequence>MHLIHPAMRESRSQVFQGILESELVDLDQLRKACLVGCPENNKIRSIVWKLLLNYLPPRRSAWNSTLSKAREEYEGFLVEFVANRSRLEKSADHPLNSDPCSNWRDYFDDNRILLQINKDCRRLYPELDFFRRPTQYPCNEAFSVNVSVSDLRSRIETELTRSHDVAVNTVGALKLVTSCDSIRRSNSLLQAACNESFVKGESIDTAQCDELPGHLEMHWEVVQRIIFIFYKTNKGSSYVQGMNEVAGPIYYVFANHPDSEERRYAEADTFFCFYNLMAEIQSVFNRNFDQDIGIGSKMEQMVKLLEVFDSELLHHLHRLHLEPAHFALRWITLLLAREFLLPDVLRLWDCILADKHRFDLVLYICCSMLMYYSTVPIFFYSLVRNRLLDCDFPQAIRLLQVRSFISF</sequence>
<feature type="transmembrane region" description="Helical" evidence="2">
    <location>
        <begin position="361"/>
        <end position="384"/>
    </location>
</feature>
<keyword evidence="2" id="KW-0812">Transmembrane</keyword>
<dbReference type="SUPFAM" id="SSF47923">
    <property type="entry name" value="Ypt/Rab-GAP domain of gyp1p"/>
    <property type="match status" value="2"/>
</dbReference>
<accession>A0A0R3X6C9</accession>
<dbReference type="STRING" id="6205.A0A0R3X6C9"/>
<dbReference type="GO" id="GO:0006886">
    <property type="term" value="P:intracellular protein transport"/>
    <property type="evidence" value="ECO:0007669"/>
    <property type="project" value="TreeGrafter"/>
</dbReference>
<evidence type="ECO:0000256" key="2">
    <source>
        <dbReference type="SAM" id="Phobius"/>
    </source>
</evidence>
<dbReference type="InterPro" id="IPR035969">
    <property type="entry name" value="Rab-GAP_TBC_sf"/>
</dbReference>
<dbReference type="SMART" id="SM00164">
    <property type="entry name" value="TBC"/>
    <property type="match status" value="1"/>
</dbReference>
<evidence type="ECO:0000259" key="3">
    <source>
        <dbReference type="PROSITE" id="PS50086"/>
    </source>
</evidence>
<name>A0A0R3X6C9_HYDTA</name>
<evidence type="ECO:0000256" key="1">
    <source>
        <dbReference type="ARBA" id="ARBA00022468"/>
    </source>
</evidence>
<dbReference type="PANTHER" id="PTHR22957:SF27">
    <property type="entry name" value="TBC1 DOMAIN FAMILY MEMBER 13"/>
    <property type="match status" value="1"/>
</dbReference>